<organism evidence="1 2">
    <name type="scientific">Actinidia rufa</name>
    <dbReference type="NCBI Taxonomy" id="165716"/>
    <lineage>
        <taxon>Eukaryota</taxon>
        <taxon>Viridiplantae</taxon>
        <taxon>Streptophyta</taxon>
        <taxon>Embryophyta</taxon>
        <taxon>Tracheophyta</taxon>
        <taxon>Spermatophyta</taxon>
        <taxon>Magnoliopsida</taxon>
        <taxon>eudicotyledons</taxon>
        <taxon>Gunneridae</taxon>
        <taxon>Pentapetalae</taxon>
        <taxon>asterids</taxon>
        <taxon>Ericales</taxon>
        <taxon>Actinidiaceae</taxon>
        <taxon>Actinidia</taxon>
    </lineage>
</organism>
<gene>
    <name evidence="1" type="ORF">Acr_00g0082320</name>
</gene>
<dbReference type="Gene3D" id="3.40.1000.30">
    <property type="match status" value="1"/>
</dbReference>
<sequence length="343" mass="37991">MGKAVEDIEMGRKAVGGDVGAGLDHCEGQLSGNDDLNMKDDYHTIEFTISSSSHRTMKLRLRSLETKETLKIEVPTQCSLQHLKEAVSLRVSSSSSSSSPVSVHLSLNRKDGLVGSSPHESRLSPISRKVFKKEVGEGGSGDHKLLVIAVHAVLLESGFVAFDSITKMKVERFYLPDEWPRSEFSVSLWYTLHEIINQGLSEDGVETVFLKFRSLGKYVNVNGFLTRNGSRLSSNGDLWKQKFVEQFGNADGSAGGSHWKEKFAKSWETRKRMKTAASVRLSPLMVGPQIFAPRIIRDPNPLREPRIIGGDYDLGPAFLLGRSVQASPRRNVIPHCNLGILHH</sequence>
<dbReference type="OrthoDB" id="1744480at2759"/>
<accession>A0A7J0DX27</accession>
<dbReference type="EMBL" id="BJWL01000407">
    <property type="protein sequence ID" value="GFS42888.1"/>
    <property type="molecule type" value="Genomic_DNA"/>
</dbReference>
<reference evidence="2" key="1">
    <citation type="submission" date="2019-07" db="EMBL/GenBank/DDBJ databases">
        <title>De Novo Assembly of kiwifruit Actinidia rufa.</title>
        <authorList>
            <person name="Sugita-Konishi S."/>
            <person name="Sato K."/>
            <person name="Mori E."/>
            <person name="Abe Y."/>
            <person name="Kisaki G."/>
            <person name="Hamano K."/>
            <person name="Suezawa K."/>
            <person name="Otani M."/>
            <person name="Fukuda T."/>
            <person name="Manabe T."/>
            <person name="Gomi K."/>
            <person name="Tabuchi M."/>
            <person name="Akimitsu K."/>
            <person name="Kataoka I."/>
        </authorList>
    </citation>
    <scope>NUCLEOTIDE SEQUENCE [LARGE SCALE GENOMIC DNA]</scope>
    <source>
        <strain evidence="2">cv. Fuchu</strain>
    </source>
</reference>
<comment type="caution">
    <text evidence="1">The sequence shown here is derived from an EMBL/GenBank/DDBJ whole genome shotgun (WGS) entry which is preliminary data.</text>
</comment>
<keyword evidence="2" id="KW-1185">Reference proteome</keyword>
<protein>
    <submittedName>
        <fullName evidence="1">DHHC-type zinc finger family protein</fullName>
    </submittedName>
</protein>
<dbReference type="Proteomes" id="UP000585474">
    <property type="component" value="Unassembled WGS sequence"/>
</dbReference>
<name>A0A7J0DX27_9ERIC</name>
<dbReference type="AlphaFoldDB" id="A0A7J0DX27"/>
<dbReference type="PANTHER" id="PTHR47602:SF2">
    <property type="entry name" value="F-BOX PROTEIN SKIP22"/>
    <property type="match status" value="1"/>
</dbReference>
<evidence type="ECO:0000313" key="1">
    <source>
        <dbReference type="EMBL" id="GFS42888.1"/>
    </source>
</evidence>
<dbReference type="PANTHER" id="PTHR47602">
    <property type="entry name" value="F-BOX PROTEIN SKIP22"/>
    <property type="match status" value="1"/>
</dbReference>
<proteinExistence type="predicted"/>
<evidence type="ECO:0000313" key="2">
    <source>
        <dbReference type="Proteomes" id="UP000585474"/>
    </source>
</evidence>